<organism evidence="2 3">
    <name type="scientific">Hirundo rustica rustica</name>
    <dbReference type="NCBI Taxonomy" id="333673"/>
    <lineage>
        <taxon>Eukaryota</taxon>
        <taxon>Metazoa</taxon>
        <taxon>Chordata</taxon>
        <taxon>Craniata</taxon>
        <taxon>Vertebrata</taxon>
        <taxon>Euteleostomi</taxon>
        <taxon>Archelosauria</taxon>
        <taxon>Archosauria</taxon>
        <taxon>Dinosauria</taxon>
        <taxon>Saurischia</taxon>
        <taxon>Theropoda</taxon>
        <taxon>Coelurosauria</taxon>
        <taxon>Aves</taxon>
        <taxon>Neognathae</taxon>
        <taxon>Neoaves</taxon>
        <taxon>Telluraves</taxon>
        <taxon>Australaves</taxon>
        <taxon>Passeriformes</taxon>
        <taxon>Sylvioidea</taxon>
        <taxon>Hirundinidae</taxon>
        <taxon>Hirundo</taxon>
    </lineage>
</organism>
<feature type="compositionally biased region" description="Basic and acidic residues" evidence="1">
    <location>
        <begin position="41"/>
        <end position="78"/>
    </location>
</feature>
<feature type="region of interest" description="Disordered" evidence="1">
    <location>
        <begin position="35"/>
        <end position="124"/>
    </location>
</feature>
<evidence type="ECO:0000313" key="3">
    <source>
        <dbReference type="Proteomes" id="UP000269221"/>
    </source>
</evidence>
<dbReference type="EMBL" id="QRBI01000298">
    <property type="protein sequence ID" value="RMB89244.1"/>
    <property type="molecule type" value="Genomic_DNA"/>
</dbReference>
<accession>A0A3M0IKE7</accession>
<evidence type="ECO:0000313" key="2">
    <source>
        <dbReference type="EMBL" id="RMB89244.1"/>
    </source>
</evidence>
<feature type="compositionally biased region" description="Low complexity" evidence="1">
    <location>
        <begin position="80"/>
        <end position="90"/>
    </location>
</feature>
<comment type="caution">
    <text evidence="2">The sequence shown here is derived from an EMBL/GenBank/DDBJ whole genome shotgun (WGS) entry which is preliminary data.</text>
</comment>
<evidence type="ECO:0000256" key="1">
    <source>
        <dbReference type="SAM" id="MobiDB-lite"/>
    </source>
</evidence>
<gene>
    <name evidence="2" type="ORF">DUI87_34360</name>
</gene>
<proteinExistence type="predicted"/>
<dbReference type="Proteomes" id="UP000269221">
    <property type="component" value="Unassembled WGS sequence"/>
</dbReference>
<keyword evidence="3" id="KW-1185">Reference proteome</keyword>
<name>A0A3M0IKE7_HIRRU</name>
<reference evidence="2 3" key="1">
    <citation type="submission" date="2018-07" db="EMBL/GenBank/DDBJ databases">
        <title>A high quality draft genome assembly of the barn swallow (H. rustica rustica).</title>
        <authorList>
            <person name="Formenti G."/>
            <person name="Chiara M."/>
            <person name="Poveda L."/>
            <person name="Francoijs K.-J."/>
            <person name="Bonisoli-Alquati A."/>
            <person name="Canova L."/>
            <person name="Gianfranceschi L."/>
            <person name="Horner D.S."/>
            <person name="Saino N."/>
        </authorList>
    </citation>
    <scope>NUCLEOTIDE SEQUENCE [LARGE SCALE GENOMIC DNA]</scope>
    <source>
        <strain evidence="2">Chelidonia</strain>
        <tissue evidence="2">Blood</tissue>
    </source>
</reference>
<protein>
    <submittedName>
        <fullName evidence="2">Uncharacterized protein</fullName>
    </submittedName>
</protein>
<dbReference type="AlphaFoldDB" id="A0A3M0IKE7"/>
<sequence length="124" mass="14488">MDWNEMRGSEKDQHLPKLLQFKCCNQARKICLKSPKLAKNLCDHNRDRDRDQDQHQNRHQHQDSDRHRIRAWHQERRCSGTGTETNTGTRTDTRTDTDTAPGAGSTLGPEPMTELRPALHRHRD</sequence>